<dbReference type="Proteomes" id="UP000054047">
    <property type="component" value="Unassembled WGS sequence"/>
</dbReference>
<name>A0A0C2BI50_9BILA</name>
<evidence type="ECO:0000313" key="1">
    <source>
        <dbReference type="EMBL" id="KIH43438.1"/>
    </source>
</evidence>
<accession>A0A0C2BI50</accession>
<dbReference type="InterPro" id="IPR008978">
    <property type="entry name" value="HSP20-like_chaperone"/>
</dbReference>
<evidence type="ECO:0008006" key="3">
    <source>
        <dbReference type="Google" id="ProtNLM"/>
    </source>
</evidence>
<organism evidence="1 2">
    <name type="scientific">Ancylostoma duodenale</name>
    <dbReference type="NCBI Taxonomy" id="51022"/>
    <lineage>
        <taxon>Eukaryota</taxon>
        <taxon>Metazoa</taxon>
        <taxon>Ecdysozoa</taxon>
        <taxon>Nematoda</taxon>
        <taxon>Chromadorea</taxon>
        <taxon>Rhabditida</taxon>
        <taxon>Rhabditina</taxon>
        <taxon>Rhabditomorpha</taxon>
        <taxon>Strongyloidea</taxon>
        <taxon>Ancylostomatidae</taxon>
        <taxon>Ancylostomatinae</taxon>
        <taxon>Ancylostoma</taxon>
    </lineage>
</organism>
<sequence>MAVRQPPVIWAQRESFLFVTIEIDDVKIEDLTADSSKLHF</sequence>
<dbReference type="AlphaFoldDB" id="A0A0C2BI50"/>
<evidence type="ECO:0000313" key="2">
    <source>
        <dbReference type="Proteomes" id="UP000054047"/>
    </source>
</evidence>
<dbReference type="Gene3D" id="2.60.40.790">
    <property type="match status" value="1"/>
</dbReference>
<keyword evidence="2" id="KW-1185">Reference proteome</keyword>
<reference evidence="1 2" key="1">
    <citation type="submission" date="2013-12" db="EMBL/GenBank/DDBJ databases">
        <title>Draft genome of the parsitic nematode Ancylostoma duodenale.</title>
        <authorList>
            <person name="Mitreva M."/>
        </authorList>
    </citation>
    <scope>NUCLEOTIDE SEQUENCE [LARGE SCALE GENOMIC DNA]</scope>
    <source>
        <strain evidence="1 2">Zhejiang</strain>
    </source>
</reference>
<feature type="non-terminal residue" evidence="1">
    <location>
        <position position="40"/>
    </location>
</feature>
<protein>
    <recommendedName>
        <fullName evidence="3">CS domain-containing protein</fullName>
    </recommendedName>
</protein>
<proteinExistence type="predicted"/>
<dbReference type="EMBL" id="KN785799">
    <property type="protein sequence ID" value="KIH43438.1"/>
    <property type="molecule type" value="Genomic_DNA"/>
</dbReference>
<dbReference type="SUPFAM" id="SSF49764">
    <property type="entry name" value="HSP20-like chaperones"/>
    <property type="match status" value="1"/>
</dbReference>
<dbReference type="OrthoDB" id="1564555at2759"/>
<gene>
    <name evidence="1" type="ORF">ANCDUO_26555</name>
</gene>